<accession>A0ABW9JD37</accession>
<protein>
    <submittedName>
        <fullName evidence="6">SdiA-regulated domain-containing protein</fullName>
    </submittedName>
</protein>
<dbReference type="PROSITE" id="PS51257">
    <property type="entry name" value="PROKAR_LIPOPROTEIN"/>
    <property type="match status" value="1"/>
</dbReference>
<keyword evidence="4" id="KW-0472">Membrane</keyword>
<evidence type="ECO:0000313" key="6">
    <source>
        <dbReference type="EMBL" id="MFN0257217.1"/>
    </source>
</evidence>
<keyword evidence="7" id="KW-1185">Reference proteome</keyword>
<feature type="signal peptide" evidence="5">
    <location>
        <begin position="1"/>
        <end position="32"/>
    </location>
</feature>
<dbReference type="InterPro" id="IPR009722">
    <property type="entry name" value="YjiK/CarP"/>
</dbReference>
<comment type="caution">
    <text evidence="6">The sequence shown here is derived from an EMBL/GenBank/DDBJ whole genome shotgun (WGS) entry which is preliminary data.</text>
</comment>
<dbReference type="Gene3D" id="2.120.10.30">
    <property type="entry name" value="TolB, C-terminal domain"/>
    <property type="match status" value="1"/>
</dbReference>
<evidence type="ECO:0000313" key="7">
    <source>
        <dbReference type="Proteomes" id="UP001517247"/>
    </source>
</evidence>
<keyword evidence="3" id="KW-1003">Cell membrane</keyword>
<dbReference type="Proteomes" id="UP001517247">
    <property type="component" value="Unassembled WGS sequence"/>
</dbReference>
<evidence type="ECO:0000256" key="4">
    <source>
        <dbReference type="ARBA" id="ARBA00023136"/>
    </source>
</evidence>
<name>A0ABW9JD37_9SPHI</name>
<evidence type="ECO:0000256" key="5">
    <source>
        <dbReference type="SAM" id="SignalP"/>
    </source>
</evidence>
<dbReference type="SUPFAM" id="SSF101898">
    <property type="entry name" value="NHL repeat"/>
    <property type="match status" value="1"/>
</dbReference>
<dbReference type="InterPro" id="IPR011042">
    <property type="entry name" value="6-blade_b-propeller_TolB-like"/>
</dbReference>
<evidence type="ECO:0000256" key="2">
    <source>
        <dbReference type="ARBA" id="ARBA00009852"/>
    </source>
</evidence>
<organism evidence="6 7">
    <name type="scientific">Pedobacter ureilyticus</name>
    <dbReference type="NCBI Taxonomy" id="1393051"/>
    <lineage>
        <taxon>Bacteria</taxon>
        <taxon>Pseudomonadati</taxon>
        <taxon>Bacteroidota</taxon>
        <taxon>Sphingobacteriia</taxon>
        <taxon>Sphingobacteriales</taxon>
        <taxon>Sphingobacteriaceae</taxon>
        <taxon>Pedobacter</taxon>
    </lineage>
</organism>
<dbReference type="RefSeq" id="WP_246077131.1">
    <property type="nucleotide sequence ID" value="NZ_SSHJ02000008.1"/>
</dbReference>
<dbReference type="Pfam" id="PF06977">
    <property type="entry name" value="SdiA-regulated"/>
    <property type="match status" value="1"/>
</dbReference>
<evidence type="ECO:0000256" key="1">
    <source>
        <dbReference type="ARBA" id="ARBA00004236"/>
    </source>
</evidence>
<feature type="chain" id="PRO_5047543469" evidence="5">
    <location>
        <begin position="33"/>
        <end position="298"/>
    </location>
</feature>
<dbReference type="EMBL" id="SSHJ02000008">
    <property type="protein sequence ID" value="MFN0257217.1"/>
    <property type="molecule type" value="Genomic_DNA"/>
</dbReference>
<proteinExistence type="inferred from homology"/>
<comment type="subcellular location">
    <subcellularLocation>
        <location evidence="1">Cell membrane</location>
    </subcellularLocation>
</comment>
<sequence length="298" mass="33292">MNKYFSEKKQWRFLFLLATCFLGCTITFFSCAQEKTDGSPAGYNLAAPKKYNMPNILQEISGIAFLNGNSSTVYAEQDEEGKVFVFPLGSKDYTHTKFAKNGDYEDIAIAKNRVIVLKSNGDLYSFPITETKKTETTQTVETKSILPKGEYEGMYADPTSGQIYVLCKECKQDKKGKYTSGFVLNMHSDGKFVLAKKFNVDGSSIGKLTGRKKGAFRPSALAQHPITKDWYIVSAINKALVLTDAQWKIKAAYHLSSNTFNQPEGIAFDKAGNLYISNEGSDSQYGNILKFVYQRSKK</sequence>
<evidence type="ECO:0000256" key="3">
    <source>
        <dbReference type="ARBA" id="ARBA00022475"/>
    </source>
</evidence>
<comment type="similarity">
    <text evidence="2">Belongs to the YjiK family.</text>
</comment>
<gene>
    <name evidence="6" type="ORF">E6A44_016620</name>
</gene>
<keyword evidence="5" id="KW-0732">Signal</keyword>
<reference evidence="6 7" key="1">
    <citation type="submission" date="2024-12" db="EMBL/GenBank/DDBJ databases">
        <authorList>
            <person name="Hu S."/>
        </authorList>
    </citation>
    <scope>NUCLEOTIDE SEQUENCE [LARGE SCALE GENOMIC DNA]</scope>
    <source>
        <strain evidence="6 7">THG-T11</strain>
    </source>
</reference>